<evidence type="ECO:0000256" key="2">
    <source>
        <dbReference type="SAM" id="MobiDB-lite"/>
    </source>
</evidence>
<keyword evidence="4" id="KW-1185">Reference proteome</keyword>
<dbReference type="EMBL" id="JBHSBB010000005">
    <property type="protein sequence ID" value="MFC4030768.1"/>
    <property type="molecule type" value="Genomic_DNA"/>
</dbReference>
<organism evidence="3 4">
    <name type="scientific">Streptomyces polygonati</name>
    <dbReference type="NCBI Taxonomy" id="1617087"/>
    <lineage>
        <taxon>Bacteria</taxon>
        <taxon>Bacillati</taxon>
        <taxon>Actinomycetota</taxon>
        <taxon>Actinomycetes</taxon>
        <taxon>Kitasatosporales</taxon>
        <taxon>Streptomycetaceae</taxon>
        <taxon>Streptomyces</taxon>
    </lineage>
</organism>
<dbReference type="PANTHER" id="PTHR18964:SF169">
    <property type="entry name" value="N-ACETYLMANNOSAMINE KINASE"/>
    <property type="match status" value="1"/>
</dbReference>
<reference evidence="4" key="1">
    <citation type="journal article" date="2019" name="Int. J. Syst. Evol. Microbiol.">
        <title>The Global Catalogue of Microorganisms (GCM) 10K type strain sequencing project: providing services to taxonomists for standard genome sequencing and annotation.</title>
        <authorList>
            <consortium name="The Broad Institute Genomics Platform"/>
            <consortium name="The Broad Institute Genome Sequencing Center for Infectious Disease"/>
            <person name="Wu L."/>
            <person name="Ma J."/>
        </authorList>
    </citation>
    <scope>NUCLEOTIDE SEQUENCE [LARGE SCALE GENOMIC DNA]</scope>
    <source>
        <strain evidence="4">CGMCC 4.7237</strain>
    </source>
</reference>
<accession>A0ABV8HFB4</accession>
<evidence type="ECO:0000313" key="4">
    <source>
        <dbReference type="Proteomes" id="UP001595765"/>
    </source>
</evidence>
<dbReference type="SUPFAM" id="SSF53067">
    <property type="entry name" value="Actin-like ATPase domain"/>
    <property type="match status" value="1"/>
</dbReference>
<evidence type="ECO:0000313" key="3">
    <source>
        <dbReference type="EMBL" id="MFC4030768.1"/>
    </source>
</evidence>
<protein>
    <submittedName>
        <fullName evidence="3">ROK family protein</fullName>
    </submittedName>
</protein>
<dbReference type="InterPro" id="IPR000600">
    <property type="entry name" value="ROK"/>
</dbReference>
<name>A0ABV8HFB4_9ACTN</name>
<dbReference type="Gene3D" id="3.30.420.40">
    <property type="match status" value="2"/>
</dbReference>
<dbReference type="InterPro" id="IPR043129">
    <property type="entry name" value="ATPase_NBD"/>
</dbReference>
<dbReference type="PANTHER" id="PTHR18964">
    <property type="entry name" value="ROK (REPRESSOR, ORF, KINASE) FAMILY"/>
    <property type="match status" value="1"/>
</dbReference>
<gene>
    <name evidence="3" type="ORF">ACFO3J_04715</name>
</gene>
<proteinExistence type="inferred from homology"/>
<feature type="region of interest" description="Disordered" evidence="2">
    <location>
        <begin position="336"/>
        <end position="386"/>
    </location>
</feature>
<dbReference type="Pfam" id="PF00480">
    <property type="entry name" value="ROK"/>
    <property type="match status" value="1"/>
</dbReference>
<comment type="caution">
    <text evidence="3">The sequence shown here is derived from an EMBL/GenBank/DDBJ whole genome shotgun (WGS) entry which is preliminary data.</text>
</comment>
<comment type="similarity">
    <text evidence="1">Belongs to the ROK (NagC/XylR) family.</text>
</comment>
<feature type="compositionally biased region" description="Basic and acidic residues" evidence="2">
    <location>
        <begin position="375"/>
        <end position="386"/>
    </location>
</feature>
<sequence>MAAEPPYVVLDIGGTTLRAGLYDPASGAVTHVRRQPAQGIGALPDAPVAEIQRLVTAQLGAEIDRLLATDAGRRARGIAIAFAGPVDITGRVITAPTVWGRRAAPLPLRELLESRHGLPVLVVNDLTAATWRYATPDSAPFCLLTVSSGIGNKVFRDGRVLLDRDGHGGELGHWRCDFDPWAPLCDCGGRGHLGAIASGRGALAAARRAATDYPGAFRASSLAGATCEQAAAITNELLAAAVREGDAFAVNALKPGLHHLARAISGVFTAIGVRRYIVIGGFALAIGPPYAELLATELERVGCFGLDRRETRRMVRLGVRDDDSGLIGAGRALHAAARTAPEPADGPPGAAPAAAAGIAAGTHPDTPRVELPAAGEDRGDRVTSPT</sequence>
<dbReference type="RefSeq" id="WP_386426375.1">
    <property type="nucleotide sequence ID" value="NZ_JBHSBB010000005.1"/>
</dbReference>
<dbReference type="Proteomes" id="UP001595765">
    <property type="component" value="Unassembled WGS sequence"/>
</dbReference>
<feature type="compositionally biased region" description="Low complexity" evidence="2">
    <location>
        <begin position="351"/>
        <end position="361"/>
    </location>
</feature>
<evidence type="ECO:0000256" key="1">
    <source>
        <dbReference type="ARBA" id="ARBA00006479"/>
    </source>
</evidence>